<dbReference type="SMART" id="SM00382">
    <property type="entry name" value="AAA"/>
    <property type="match status" value="1"/>
</dbReference>
<dbReference type="PANTHER" id="PTHR42957">
    <property type="entry name" value="HELICASE MJ1565-RELATED"/>
    <property type="match status" value="1"/>
</dbReference>
<organism evidence="3 4">
    <name type="scientific">Candidatus Kerfeldbacteria bacterium CG15_BIG_FIL_POST_REV_8_21_14_020_45_12</name>
    <dbReference type="NCBI Taxonomy" id="2014247"/>
    <lineage>
        <taxon>Bacteria</taxon>
        <taxon>Candidatus Kerfeldiibacteriota</taxon>
    </lineage>
</organism>
<protein>
    <recommendedName>
        <fullName evidence="2">AAA+ ATPase domain-containing protein</fullName>
    </recommendedName>
</protein>
<feature type="transmembrane region" description="Helical" evidence="1">
    <location>
        <begin position="84"/>
        <end position="107"/>
    </location>
</feature>
<evidence type="ECO:0000313" key="4">
    <source>
        <dbReference type="Proteomes" id="UP000230292"/>
    </source>
</evidence>
<proteinExistence type="predicted"/>
<dbReference type="AlphaFoldDB" id="A0A2M7H5A9"/>
<dbReference type="InterPro" id="IPR008571">
    <property type="entry name" value="HerA-like"/>
</dbReference>
<evidence type="ECO:0000259" key="2">
    <source>
        <dbReference type="SMART" id="SM00382"/>
    </source>
</evidence>
<dbReference type="Proteomes" id="UP000230292">
    <property type="component" value="Unassembled WGS sequence"/>
</dbReference>
<name>A0A2M7H5A9_9BACT</name>
<gene>
    <name evidence="3" type="ORF">COW24_00235</name>
</gene>
<evidence type="ECO:0000313" key="3">
    <source>
        <dbReference type="EMBL" id="PIW37414.1"/>
    </source>
</evidence>
<comment type="caution">
    <text evidence="3">The sequence shown here is derived from an EMBL/GenBank/DDBJ whole genome shotgun (WGS) entry which is preliminary data.</text>
</comment>
<reference evidence="3 4" key="1">
    <citation type="submission" date="2017-09" db="EMBL/GenBank/DDBJ databases">
        <title>Depth-based differentiation of microbial function through sediment-hosted aquifers and enrichment of novel symbionts in the deep terrestrial subsurface.</title>
        <authorList>
            <person name="Probst A.J."/>
            <person name="Ladd B."/>
            <person name="Jarett J.K."/>
            <person name="Geller-Mcgrath D.E."/>
            <person name="Sieber C.M."/>
            <person name="Emerson J.B."/>
            <person name="Anantharaman K."/>
            <person name="Thomas B.C."/>
            <person name="Malmstrom R."/>
            <person name="Stieglmeier M."/>
            <person name="Klingl A."/>
            <person name="Woyke T."/>
            <person name="Ryan C.M."/>
            <person name="Banfield J.F."/>
        </authorList>
    </citation>
    <scope>NUCLEOTIDE SEQUENCE [LARGE SCALE GENOMIC DNA]</scope>
    <source>
        <strain evidence="3">CG15_BIG_FIL_POST_REV_8_21_14_020_45_12</strain>
    </source>
</reference>
<dbReference type="InterPro" id="IPR003593">
    <property type="entry name" value="AAA+_ATPase"/>
</dbReference>
<feature type="domain" description="AAA+ ATPase" evidence="2">
    <location>
        <begin position="383"/>
        <end position="535"/>
    </location>
</feature>
<dbReference type="EMBL" id="PFGC01000006">
    <property type="protein sequence ID" value="PIW37414.1"/>
    <property type="molecule type" value="Genomic_DNA"/>
</dbReference>
<dbReference type="Gene3D" id="3.40.50.300">
    <property type="entry name" value="P-loop containing nucleotide triphosphate hydrolases"/>
    <property type="match status" value="1"/>
</dbReference>
<accession>A0A2M7H5A9</accession>
<dbReference type="CDD" id="cd01127">
    <property type="entry name" value="TrwB_TraG_TraD_VirD4"/>
    <property type="match status" value="1"/>
</dbReference>
<keyword evidence="1" id="KW-1133">Transmembrane helix</keyword>
<evidence type="ECO:0000256" key="1">
    <source>
        <dbReference type="SAM" id="Phobius"/>
    </source>
</evidence>
<keyword evidence="1" id="KW-0472">Membrane</keyword>
<dbReference type="Pfam" id="PF01935">
    <property type="entry name" value="DUF87"/>
    <property type="match status" value="1"/>
</dbReference>
<keyword evidence="1" id="KW-0812">Transmembrane</keyword>
<feature type="transmembrane region" description="Helical" evidence="1">
    <location>
        <begin position="119"/>
        <end position="142"/>
    </location>
</feature>
<dbReference type="SUPFAM" id="SSF52540">
    <property type="entry name" value="P-loop containing nucleoside triphosphate hydrolases"/>
    <property type="match status" value="1"/>
</dbReference>
<dbReference type="InterPro" id="IPR002789">
    <property type="entry name" value="HerA_central"/>
</dbReference>
<dbReference type="InterPro" id="IPR027417">
    <property type="entry name" value="P-loop_NTPase"/>
</dbReference>
<feature type="transmembrane region" description="Helical" evidence="1">
    <location>
        <begin position="40"/>
        <end position="63"/>
    </location>
</feature>
<dbReference type="PANTHER" id="PTHR42957:SF1">
    <property type="entry name" value="HELICASE MJ1565-RELATED"/>
    <property type="match status" value="1"/>
</dbReference>
<sequence length="613" mass="69154">MVLFSILFIEPYYSSPKNVITNTVPVLLLLLSVSSSFSNYYVWLFAFLFILGLLILSVLAIVINDQNKGPLELRNRISDKIKQFTVIFGSGQRLYSGVFLFFLLFNYTSSDPNKISTPYFVAIIIIWAIILSINPSDLHSLFSFKKLKLDKQAIGEIFGVQSKKIFLVKLFEDRKQIKKFDLVKFRYSMQSDDTSLITGIVFDTYLLNKEKWAKVLQLGNAKRTSYESQKNITYLVAEDERQQLASALKIDRFVGVVVEGSKIGKIKFEYSKKKDDLKEGDLLELFIDEKRLFYQVINGTTNSEKLEDRNEMGFIEGEAIQLGMWDTSNFSFIKYGWVPTINTPMFISDTRDIPEVEHVYPEYRIGNVPGTSLPSIINLDDLVSHHTALVGVTGSGKSFLAREILTALSVDTKIVCVDFTSEWKGLLSINDVVPTILNKDNIHTYLTGDDRFGVVELPSLSNTEEIIQATERLFSTIFEYAKSAYTQGEPKKICLVLEEAHTIVPEGSFLGVNSFDSKALVNKMGQIALQGRKYGVGLLVIAQRTANVSKTVLTQCNTVVCFQAFDETTFNFLSNYIGKDLVEALPNLPQYHAIITGKAVKSNTPMIINLERD</sequence>